<evidence type="ECO:0000313" key="5">
    <source>
        <dbReference type="EMBL" id="UPM43292.1"/>
    </source>
</evidence>
<feature type="region of interest" description="Disordered" evidence="3">
    <location>
        <begin position="1"/>
        <end position="23"/>
    </location>
</feature>
<evidence type="ECO:0000256" key="1">
    <source>
        <dbReference type="ARBA" id="ARBA00022741"/>
    </source>
</evidence>
<dbReference type="InterPro" id="IPR000873">
    <property type="entry name" value="AMP-dep_synth/lig_dom"/>
</dbReference>
<proteinExistence type="predicted"/>
<dbReference type="SUPFAM" id="SSF56801">
    <property type="entry name" value="Acetyl-CoA synthetase-like"/>
    <property type="match status" value="1"/>
</dbReference>
<feature type="compositionally biased region" description="Basic and acidic residues" evidence="3">
    <location>
        <begin position="11"/>
        <end position="22"/>
    </location>
</feature>
<evidence type="ECO:0000313" key="6">
    <source>
        <dbReference type="Proteomes" id="UP000831768"/>
    </source>
</evidence>
<dbReference type="GO" id="GO:0016020">
    <property type="term" value="C:membrane"/>
    <property type="evidence" value="ECO:0007669"/>
    <property type="project" value="TreeGrafter"/>
</dbReference>
<dbReference type="CDD" id="cd05907">
    <property type="entry name" value="VL_LC_FACS_like"/>
    <property type="match status" value="1"/>
</dbReference>
<accession>A0A8U0A2J1</accession>
<keyword evidence="2" id="KW-0067">ATP-binding</keyword>
<dbReference type="EMBL" id="CP096019">
    <property type="protein sequence ID" value="UPM43292.1"/>
    <property type="molecule type" value="Genomic_DNA"/>
</dbReference>
<organism evidence="5 6">
    <name type="scientific">Halocatena salina</name>
    <dbReference type="NCBI Taxonomy" id="2934340"/>
    <lineage>
        <taxon>Archaea</taxon>
        <taxon>Methanobacteriati</taxon>
        <taxon>Methanobacteriota</taxon>
        <taxon>Stenosarchaea group</taxon>
        <taxon>Halobacteria</taxon>
        <taxon>Halobacteriales</taxon>
        <taxon>Natronomonadaceae</taxon>
        <taxon>Halocatena</taxon>
    </lineage>
</organism>
<dbReference type="KEGG" id="haad:MW046_02320"/>
<gene>
    <name evidence="5" type="ORF">MW046_02320</name>
</gene>
<dbReference type="InterPro" id="IPR042099">
    <property type="entry name" value="ANL_N_sf"/>
</dbReference>
<protein>
    <submittedName>
        <fullName evidence="5">Long-chain fatty acid--CoA ligase</fullName>
    </submittedName>
</protein>
<evidence type="ECO:0000256" key="3">
    <source>
        <dbReference type="SAM" id="MobiDB-lite"/>
    </source>
</evidence>
<dbReference type="InterPro" id="IPR020845">
    <property type="entry name" value="AMP-binding_CS"/>
</dbReference>
<dbReference type="AlphaFoldDB" id="A0A8U0A2J1"/>
<dbReference type="Proteomes" id="UP000831768">
    <property type="component" value="Chromosome"/>
</dbReference>
<dbReference type="Pfam" id="PF00501">
    <property type="entry name" value="AMP-binding"/>
    <property type="match status" value="1"/>
</dbReference>
<dbReference type="GO" id="GO:0005524">
    <property type="term" value="F:ATP binding"/>
    <property type="evidence" value="ECO:0007669"/>
    <property type="project" value="UniProtKB-KW"/>
</dbReference>
<evidence type="ECO:0000259" key="4">
    <source>
        <dbReference type="Pfam" id="PF00501"/>
    </source>
</evidence>
<dbReference type="GeneID" id="71926845"/>
<dbReference type="RefSeq" id="WP_247993959.1">
    <property type="nucleotide sequence ID" value="NZ_CP096019.1"/>
</dbReference>
<dbReference type="PROSITE" id="PS00455">
    <property type="entry name" value="AMP_BINDING"/>
    <property type="match status" value="1"/>
</dbReference>
<keyword evidence="5" id="KW-0436">Ligase</keyword>
<keyword evidence="1" id="KW-0547">Nucleotide-binding</keyword>
<reference evidence="5" key="1">
    <citation type="submission" date="2022-04" db="EMBL/GenBank/DDBJ databases">
        <title>Halocatena sp. nov., isolated from a salt lake.</title>
        <authorList>
            <person name="Cui H.-L."/>
        </authorList>
    </citation>
    <scope>NUCLEOTIDE SEQUENCE</scope>
    <source>
        <strain evidence="5">AD-1</strain>
    </source>
</reference>
<dbReference type="Gene3D" id="3.40.50.12780">
    <property type="entry name" value="N-terminal domain of ligase-like"/>
    <property type="match status" value="1"/>
</dbReference>
<sequence length="667" mass="74445">MADSEESDVSNWREAESRHGTDDEVIGVSTLGRLFEGSTSRNRDRNAQLYKGGVYDRSLVSEGVIDASAAGRYSPLTYNEMQHIVHNLAAGFRDMGIEPGDRVGLFASTRMEWAQVDFALHVAGGVVTTVYTESSPEQVQFLLGDCSASAVVVENQELLERVLAVEDQLDLSLIVVMDEYAGYDDREDILTLGELHRRGEGISWPLQLESWLNERDVDDLASIIYTSGTTGKPKGVRLTHRQLRSNINQTRTRLGPRPDKDPELPVIDKEVTTLAFLPLAHVFERTANHFLMFASGATVAYAESSDTVADDLQTVQPSNIASVPRIYERIYDSMLEEVSGSSLKERIFDWSVGVAREHARSDSHGIIHRLKYALADRLVYSDVKEQLGGNINIFISGGGSLSKDLSELFLGMGVRIVEGYGLTEASPVVSVNPLENVKPGTLGPPLPGVEVGIDQTVLSEEQKQHMSGDVGELLVQGPNVTEGYWENQAATEDAFTNGWLRTGDIVEQTDDGYLIFHDRLKQVLVLSTGKNISPRPIEDEFATSDRIEQIMVIGDNEKFVAALIVPNFETIERWANQRQVNLPDNKAAICQNDLVKRWVLEEVDMVNEQLEYEERIKMFELIPEEWTPDNDLLTPSLKKKRRNILQRYAGQVDRIYADTTRPALPEH</sequence>
<feature type="domain" description="AMP-dependent synthetase/ligase" evidence="4">
    <location>
        <begin position="71"/>
        <end position="485"/>
    </location>
</feature>
<dbReference type="Pfam" id="PF23562">
    <property type="entry name" value="AMP-binding_C_3"/>
    <property type="match status" value="1"/>
</dbReference>
<evidence type="ECO:0000256" key="2">
    <source>
        <dbReference type="ARBA" id="ARBA00022840"/>
    </source>
</evidence>
<dbReference type="PANTHER" id="PTHR43272">
    <property type="entry name" value="LONG-CHAIN-FATTY-ACID--COA LIGASE"/>
    <property type="match status" value="1"/>
</dbReference>
<dbReference type="PANTHER" id="PTHR43272:SF33">
    <property type="entry name" value="AMP-BINDING DOMAIN-CONTAINING PROTEIN-RELATED"/>
    <property type="match status" value="1"/>
</dbReference>
<name>A0A8U0A2J1_9EURY</name>
<keyword evidence="6" id="KW-1185">Reference proteome</keyword>
<dbReference type="GO" id="GO:0004467">
    <property type="term" value="F:long-chain fatty acid-CoA ligase activity"/>
    <property type="evidence" value="ECO:0007669"/>
    <property type="project" value="TreeGrafter"/>
</dbReference>